<keyword evidence="8" id="KW-1185">Reference proteome</keyword>
<proteinExistence type="inferred from homology"/>
<feature type="repeat" description="WD" evidence="4">
    <location>
        <begin position="54"/>
        <end position="86"/>
    </location>
</feature>
<dbReference type="Gene3D" id="2.130.10.10">
    <property type="entry name" value="YVTN repeat-like/Quinoprotein amine dehydrogenase"/>
    <property type="match status" value="2"/>
</dbReference>
<dbReference type="PROSITE" id="PS50082">
    <property type="entry name" value="WD_REPEATS_2"/>
    <property type="match status" value="6"/>
</dbReference>
<dbReference type="FunFam" id="2.130.10.10:FF:000167">
    <property type="entry name" value="Actin-interacting protein 1"/>
    <property type="match status" value="1"/>
</dbReference>
<dbReference type="CDD" id="cd00200">
    <property type="entry name" value="WD40"/>
    <property type="match status" value="1"/>
</dbReference>
<evidence type="ECO:0000256" key="1">
    <source>
        <dbReference type="ARBA" id="ARBA00022574"/>
    </source>
</evidence>
<dbReference type="GO" id="GO:0030864">
    <property type="term" value="C:cortical actin cytoskeleton"/>
    <property type="evidence" value="ECO:0007669"/>
    <property type="project" value="TreeGrafter"/>
</dbReference>
<dbReference type="Pfam" id="PF12894">
    <property type="entry name" value="ANAPC4_WD40"/>
    <property type="match status" value="1"/>
</dbReference>
<evidence type="ECO:0000256" key="3">
    <source>
        <dbReference type="ARBA" id="ARBA00038366"/>
    </source>
</evidence>
<dbReference type="SUPFAM" id="SSF50998">
    <property type="entry name" value="Quinoprotein alcohol dehydrogenase-like"/>
    <property type="match status" value="1"/>
</dbReference>
<dbReference type="PANTHER" id="PTHR19856">
    <property type="entry name" value="WD-REPEATCONTAINING PROTEIN WDR1"/>
    <property type="match status" value="1"/>
</dbReference>
<name>A0AAV9VE07_9PEZI</name>
<keyword evidence="1 4" id="KW-0853">WD repeat</keyword>
<dbReference type="InterPro" id="IPR024977">
    <property type="entry name" value="Apc4-like_WD40_dom"/>
</dbReference>
<dbReference type="Pfam" id="PF00400">
    <property type="entry name" value="WD40"/>
    <property type="match status" value="7"/>
</dbReference>
<dbReference type="EMBL" id="JAVHNQ010000001">
    <property type="protein sequence ID" value="KAK6359803.1"/>
    <property type="molecule type" value="Genomic_DNA"/>
</dbReference>
<reference evidence="7 8" key="1">
    <citation type="submission" date="2019-10" db="EMBL/GenBank/DDBJ databases">
        <authorList>
            <person name="Palmer J.M."/>
        </authorList>
    </citation>
    <scope>NUCLEOTIDE SEQUENCE [LARGE SCALE GENOMIC DNA]</scope>
    <source>
        <strain evidence="7 8">TWF696</strain>
    </source>
</reference>
<dbReference type="Proteomes" id="UP001375240">
    <property type="component" value="Unassembled WGS sequence"/>
</dbReference>
<dbReference type="InterPro" id="IPR001680">
    <property type="entry name" value="WD40_rpt"/>
</dbReference>
<dbReference type="GO" id="GO:0030042">
    <property type="term" value="P:actin filament depolymerization"/>
    <property type="evidence" value="ECO:0007669"/>
    <property type="project" value="TreeGrafter"/>
</dbReference>
<evidence type="ECO:0000259" key="6">
    <source>
        <dbReference type="Pfam" id="PF12894"/>
    </source>
</evidence>
<evidence type="ECO:0000256" key="2">
    <source>
        <dbReference type="ARBA" id="ARBA00022737"/>
    </source>
</evidence>
<feature type="region of interest" description="Disordered" evidence="5">
    <location>
        <begin position="1"/>
        <end position="27"/>
    </location>
</feature>
<evidence type="ECO:0000313" key="8">
    <source>
        <dbReference type="Proteomes" id="UP001375240"/>
    </source>
</evidence>
<dbReference type="SMART" id="SM00320">
    <property type="entry name" value="WD40"/>
    <property type="match status" value="10"/>
</dbReference>
<comment type="similarity">
    <text evidence="3">Belongs to the WD repeat AIP1 family.</text>
</comment>
<gene>
    <name evidence="7" type="primary">AIP1</name>
    <name evidence="7" type="ORF">TWF696_000940</name>
</gene>
<dbReference type="PROSITE" id="PS50294">
    <property type="entry name" value="WD_REPEATS_REGION"/>
    <property type="match status" value="5"/>
</dbReference>
<feature type="repeat" description="WD" evidence="4">
    <location>
        <begin position="186"/>
        <end position="227"/>
    </location>
</feature>
<protein>
    <submittedName>
        <fullName evidence="7">WD40 repeat-like protein</fullName>
    </submittedName>
</protein>
<comment type="caution">
    <text evidence="7">The sequence shown here is derived from an EMBL/GenBank/DDBJ whole genome shotgun (WGS) entry which is preliminary data.</text>
</comment>
<feature type="repeat" description="WD" evidence="4">
    <location>
        <begin position="491"/>
        <end position="532"/>
    </location>
</feature>
<feature type="domain" description="Anaphase-promoting complex subunit 4-like WD40" evidence="6">
    <location>
        <begin position="454"/>
        <end position="530"/>
    </location>
</feature>
<feature type="repeat" description="WD" evidence="4">
    <location>
        <begin position="577"/>
        <end position="612"/>
    </location>
</feature>
<dbReference type="InterPro" id="IPR015943">
    <property type="entry name" value="WD40/YVTN_repeat-like_dom_sf"/>
</dbReference>
<keyword evidence="2" id="KW-0677">Repeat</keyword>
<evidence type="ECO:0000256" key="4">
    <source>
        <dbReference type="PROSITE-ProRule" id="PRU00221"/>
    </source>
</evidence>
<organism evidence="7 8">
    <name type="scientific">Orbilia brochopaga</name>
    <dbReference type="NCBI Taxonomy" id="3140254"/>
    <lineage>
        <taxon>Eukaryota</taxon>
        <taxon>Fungi</taxon>
        <taxon>Dikarya</taxon>
        <taxon>Ascomycota</taxon>
        <taxon>Pezizomycotina</taxon>
        <taxon>Orbiliomycetes</taxon>
        <taxon>Orbiliales</taxon>
        <taxon>Orbiliaceae</taxon>
        <taxon>Orbilia</taxon>
    </lineage>
</organism>
<accession>A0AAV9VE07</accession>
<feature type="compositionally biased region" description="Polar residues" evidence="5">
    <location>
        <begin position="1"/>
        <end position="15"/>
    </location>
</feature>
<dbReference type="SUPFAM" id="SSF50978">
    <property type="entry name" value="WD40 repeat-like"/>
    <property type="match status" value="1"/>
</dbReference>
<feature type="repeat" description="WD" evidence="4">
    <location>
        <begin position="322"/>
        <end position="363"/>
    </location>
</feature>
<dbReference type="InterPro" id="IPR036322">
    <property type="entry name" value="WD40_repeat_dom_sf"/>
</dbReference>
<dbReference type="PRINTS" id="PR00320">
    <property type="entry name" value="GPROTEINBRPT"/>
</dbReference>
<dbReference type="InterPro" id="IPR011047">
    <property type="entry name" value="Quinoprotein_ADH-like_sf"/>
</dbReference>
<dbReference type="PANTHER" id="PTHR19856:SF0">
    <property type="entry name" value="WD REPEAT-CONTAINING PROTEIN 1"/>
    <property type="match status" value="1"/>
</dbReference>
<sequence>MSIKRQSIWASSPATTRGRPTHLSADPSGKRIAYASNKSVILRSIDSPEESVQYNGHIANTTVARFAPSGYYVASGDESGTVRVWDCAGEDMNTKGEYRIISGRINDIAWDSESKRIISVGDGRERYGHCMTWDTGNSVGEISGHQNVVNAVSIKPNRPYRAATAGDDNSVVFYHGPPFKFNTANRSNHTNFVQGLAFSPYGMHLVSVGSDQKIFLWDGKTGELVAQIQDPDNGHKGGIYSVSWHADAKRFVTASGDRTVKIWDVEAQKATQTWSFGDAGSILDQQTGVIWPNRSDDLIISVSNSSDLNYLSEKSPTPIKVVSGHQKSITGLGIQQDAKTIWTGSYEGRVCSWDLSTGTAEVPESQTHKNQVTGFAASEGRMYSIAMDDSFRTIDTNVKDFTGSIATTDGQPRGVAYSPDSSSVFIATLNEIAIYKDGAKTTSSPIKSFTPTCLAYSPSANLLAVGAQDNNVYLYQLTSSTSIPSAPTAILKSNRSAVSAVAFSPSSPLLAVGDSSGKIILYDTSTGEVKTSRWAFHTGRIAAIRWNKAGTHIVSGALDTNVIIYSAENYVKNVKALGAHKEGCTGVEWVDDQRVVSVGTDGCVKLWAVTLP</sequence>
<dbReference type="AlphaFoldDB" id="A0AAV9VE07"/>
<dbReference type="FunFam" id="2.130.10.10:FF:000102">
    <property type="entry name" value="Actin-interacting protein 1"/>
    <property type="match status" value="1"/>
</dbReference>
<dbReference type="GO" id="GO:0051015">
    <property type="term" value="F:actin filament binding"/>
    <property type="evidence" value="ECO:0007669"/>
    <property type="project" value="TreeGrafter"/>
</dbReference>
<evidence type="ECO:0000313" key="7">
    <source>
        <dbReference type="EMBL" id="KAK6359803.1"/>
    </source>
</evidence>
<evidence type="ECO:0000256" key="5">
    <source>
        <dbReference type="SAM" id="MobiDB-lite"/>
    </source>
</evidence>
<dbReference type="InterPro" id="IPR020472">
    <property type="entry name" value="WD40_PAC1"/>
</dbReference>
<feature type="repeat" description="WD" evidence="4">
    <location>
        <begin position="232"/>
        <end position="273"/>
    </location>
</feature>